<reference evidence="3" key="1">
    <citation type="submission" date="2021-02" db="EMBL/GenBank/DDBJ databases">
        <authorList>
            <person name="Nowell W R."/>
        </authorList>
    </citation>
    <scope>NUCLEOTIDE SEQUENCE</scope>
</reference>
<evidence type="ECO:0000313" key="3">
    <source>
        <dbReference type="EMBL" id="CAF0818405.1"/>
    </source>
</evidence>
<comment type="caution">
    <text evidence="3">The sequence shown here is derived from an EMBL/GenBank/DDBJ whole genome shotgun (WGS) entry which is preliminary data.</text>
</comment>
<gene>
    <name evidence="3" type="ORF">GPM918_LOCUS4413</name>
    <name evidence="4" type="ORF">OVA965_LOCUS21495</name>
    <name evidence="5" type="ORF">SRO942_LOCUS4414</name>
    <name evidence="6" type="ORF">TMI583_LOCUS22155</name>
</gene>
<dbReference type="GO" id="GO:0036064">
    <property type="term" value="C:ciliary basal body"/>
    <property type="evidence" value="ECO:0007669"/>
    <property type="project" value="TreeGrafter"/>
</dbReference>
<accession>A0A813U3Z0</accession>
<dbReference type="CDD" id="cd23705">
    <property type="entry name" value="Flattop"/>
    <property type="match status" value="1"/>
</dbReference>
<evidence type="ECO:0000256" key="2">
    <source>
        <dbReference type="ARBA" id="ARBA00033306"/>
    </source>
</evidence>
<proteinExistence type="inferred from homology"/>
<evidence type="ECO:0000256" key="1">
    <source>
        <dbReference type="ARBA" id="ARBA00009887"/>
    </source>
</evidence>
<protein>
    <recommendedName>
        <fullName evidence="2">Cilia- and flagella-associated protein 126</fullName>
    </recommendedName>
</protein>
<dbReference type="Proteomes" id="UP000677228">
    <property type="component" value="Unassembled WGS sequence"/>
</dbReference>
<dbReference type="Proteomes" id="UP000663829">
    <property type="component" value="Unassembled WGS sequence"/>
</dbReference>
<dbReference type="PANTHER" id="PTHR34639:SF1">
    <property type="entry name" value="PROTEIN FLATTOP"/>
    <property type="match status" value="1"/>
</dbReference>
<dbReference type="EMBL" id="CAJOBA010030075">
    <property type="protein sequence ID" value="CAF3953049.1"/>
    <property type="molecule type" value="Genomic_DNA"/>
</dbReference>
<dbReference type="Proteomes" id="UP000681722">
    <property type="component" value="Unassembled WGS sequence"/>
</dbReference>
<evidence type="ECO:0000313" key="5">
    <source>
        <dbReference type="EMBL" id="CAF3604657.1"/>
    </source>
</evidence>
<dbReference type="GO" id="GO:0044782">
    <property type="term" value="P:cilium organization"/>
    <property type="evidence" value="ECO:0007669"/>
    <property type="project" value="TreeGrafter"/>
</dbReference>
<dbReference type="InterPro" id="IPR038797">
    <property type="entry name" value="Fltp"/>
</dbReference>
<dbReference type="EMBL" id="CAJOBC010000591">
    <property type="protein sequence ID" value="CAF3604657.1"/>
    <property type="molecule type" value="Genomic_DNA"/>
</dbReference>
<dbReference type="Pfam" id="PF22611">
    <property type="entry name" value="CFAP126"/>
    <property type="match status" value="1"/>
</dbReference>
<comment type="similarity">
    <text evidence="1">Belongs to the Flattop family.</text>
</comment>
<organism evidence="3 7">
    <name type="scientific">Didymodactylos carnosus</name>
    <dbReference type="NCBI Taxonomy" id="1234261"/>
    <lineage>
        <taxon>Eukaryota</taxon>
        <taxon>Metazoa</taxon>
        <taxon>Spiralia</taxon>
        <taxon>Gnathifera</taxon>
        <taxon>Rotifera</taxon>
        <taxon>Eurotatoria</taxon>
        <taxon>Bdelloidea</taxon>
        <taxon>Philodinida</taxon>
        <taxon>Philodinidae</taxon>
        <taxon>Didymodactylos</taxon>
    </lineage>
</organism>
<sequence>MSRSYSANQYEKAFDPKRLQMYLIPKDQLGQHPKRAAAMNSTNFITDNNGRLLPGIEKTNRNPWGEFIGTWDLPKRIPGPFHIQPMGRTEKNFNSLCNQRDQVLKEMEQARQYTVS</sequence>
<dbReference type="EMBL" id="CAJNOQ010000591">
    <property type="protein sequence ID" value="CAF0818405.1"/>
    <property type="molecule type" value="Genomic_DNA"/>
</dbReference>
<evidence type="ECO:0000313" key="4">
    <source>
        <dbReference type="EMBL" id="CAF1148761.1"/>
    </source>
</evidence>
<dbReference type="Proteomes" id="UP000682733">
    <property type="component" value="Unassembled WGS sequence"/>
</dbReference>
<evidence type="ECO:0000313" key="7">
    <source>
        <dbReference type="Proteomes" id="UP000663829"/>
    </source>
</evidence>
<dbReference type="EMBL" id="CAJNOK010011799">
    <property type="protein sequence ID" value="CAF1148761.1"/>
    <property type="molecule type" value="Genomic_DNA"/>
</dbReference>
<dbReference type="OrthoDB" id="521617at2759"/>
<dbReference type="PANTHER" id="PTHR34639">
    <property type="entry name" value="PROTEIN FLATTOP"/>
    <property type="match status" value="1"/>
</dbReference>
<name>A0A813U3Z0_9BILA</name>
<dbReference type="AlphaFoldDB" id="A0A813U3Z0"/>
<evidence type="ECO:0000313" key="6">
    <source>
        <dbReference type="EMBL" id="CAF3953049.1"/>
    </source>
</evidence>
<keyword evidence="7" id="KW-1185">Reference proteome</keyword>